<feature type="compositionally biased region" description="Polar residues" evidence="2">
    <location>
        <begin position="450"/>
        <end position="460"/>
    </location>
</feature>
<name>A0A1R2CA81_9CILI</name>
<gene>
    <name evidence="3" type="ORF">SteCoe_12689</name>
</gene>
<sequence>MINKDYLFGAPSIAAPVITGESERDRRLRLRADERTRRMVGIEASAYEGPSDSSKRDAIWEMKRAQRLGGIPENRSLLQEDSYVSPNNFGKNYQEPFEDPSFPQIPQKYDPKPAIPFQNFPEYDLKPAPPYQNFSEFDQKPKIPYQNLQEYDPKPAVPYKNFIEYPQSIDKPNDPPQFFDNQYKKAPESFSVNYQNKPSFPQSEVIDSKNAKDQQQYAGSILTDSEKKANEDANKKKLYAEELKRQIEEKSQRKVPENMEIGFEIGGNRRGFDKKQYAAELEAQIRAKKSEKSDALGQNDYFSGQNTEASEREKKLKYARDLQAQIKQKKQDDSFNRGQNEEYFPFQGQDNTKEKKRLYAEELQAQIREKNRRNVAISPVGGPSKPLIPMSIPNSMPIMSNPLPNSTPSQPNNFTPFQGYENNYSDLYQRMDYRPVEEEPRPGLRPFEQNIPSGSPQNVFSKPLDDDALNIKNAALEEKKLKYRQELERQIEEQKRRKEEEKRKLKQEEEHAEKRFVNDSGVDYSKPIARYRTVDPNKPSEENPQAERYKEHLHRAKGPKIDLPNERLDDPYQGIQPPGSTRGERARTQDPPQNDIAKKDYLFDQKSSPSHPVHYPPENKNIFSNFPAPGLPPKPPADISPKYYEGRFENEGDRQLKNIGSAIVNDKRPEGMGVSPLVESYRRELQETRLERDRAKEQCLEMREMMLKEKERNLEQMLFMLKNQTESRPVSLQEPRSGLPLDRPPLYGGYRNTPMSDNRGQFQDIRGQYMEGRPPGYGEYGGQRSDLLNDLYKPTDPYNKGPDIYSKGPDIYGKPSDIYGKPSDIYGKPSDIYGKPSDIYGKPQDLFGKPSDMFTKTPDPFNKLTDVYGKSDPYAKTPEPSAFGVDPYSKPQDAYSKAPGLYGNQDYQRAGGNAFDNFQDYGAKNPNIPSTEPPFNIFEKSLAGESKWVSQENTKWGDIKIIESTVIPEEPPESDNKLRKKWDSPEPPSESLPDSKNPTPTPRFLIGNKSSPTGKIETDDDALMNKIDYLSNLHHPHTEISEPSDENSIKEEIETHSDKEYSDAEAEIEKQEKSIEHTREITMSNPKYEEIEEHVVECDNWSESRSEAEFEVKNRQTKSSYNKPKIIDVFGRRPSMKTETTEKNKDKQKELEKEAIELKRQKELEKEAIELKSVEVETKKEVASEISKDIQKEKESVLPLKANPSQGRIAFSRLEEARKHAKEQKAKENCEENEVLTSKNLDLQVAMQKASVEGSIEGKFTRQALNELRKQKRQSVEESQKIKSSIEDSYKSSEAVDRDEFMRNFFNMNRQSKDEDENNKLPQVKPKSRRYEE</sequence>
<feature type="compositionally biased region" description="Basic and acidic residues" evidence="2">
    <location>
        <begin position="1274"/>
        <end position="1302"/>
    </location>
</feature>
<dbReference type="EMBL" id="MPUH01000222">
    <property type="protein sequence ID" value="OMJ85913.1"/>
    <property type="molecule type" value="Genomic_DNA"/>
</dbReference>
<feature type="region of interest" description="Disordered" evidence="2">
    <location>
        <begin position="1270"/>
        <end position="1333"/>
    </location>
</feature>
<feature type="region of interest" description="Disordered" evidence="2">
    <location>
        <begin position="288"/>
        <end position="353"/>
    </location>
</feature>
<comment type="caution">
    <text evidence="3">The sequence shown here is derived from an EMBL/GenBank/DDBJ whole genome shotgun (WGS) entry which is preliminary data.</text>
</comment>
<evidence type="ECO:0000313" key="3">
    <source>
        <dbReference type="EMBL" id="OMJ85913.1"/>
    </source>
</evidence>
<accession>A0A1R2CA81</accession>
<feature type="region of interest" description="Disordered" evidence="2">
    <location>
        <begin position="437"/>
        <end position="464"/>
    </location>
</feature>
<feature type="compositionally biased region" description="Basic and acidic residues" evidence="2">
    <location>
        <begin position="309"/>
        <end position="320"/>
    </location>
</feature>
<feature type="region of interest" description="Disordered" evidence="2">
    <location>
        <begin position="872"/>
        <end position="936"/>
    </location>
</feature>
<proteinExistence type="predicted"/>
<feature type="compositionally biased region" description="Basic and acidic residues" evidence="2">
    <location>
        <begin position="1047"/>
        <end position="1080"/>
    </location>
</feature>
<evidence type="ECO:0000313" key="4">
    <source>
        <dbReference type="Proteomes" id="UP000187209"/>
    </source>
</evidence>
<protein>
    <submittedName>
        <fullName evidence="3">Uncharacterized protein</fullName>
    </submittedName>
</protein>
<feature type="compositionally biased region" description="Basic and acidic residues" evidence="2">
    <location>
        <begin position="532"/>
        <end position="550"/>
    </location>
</feature>
<feature type="compositionally biased region" description="Basic and acidic residues" evidence="2">
    <location>
        <begin position="559"/>
        <end position="570"/>
    </location>
</feature>
<feature type="compositionally biased region" description="Polar residues" evidence="2">
    <location>
        <begin position="192"/>
        <end position="202"/>
    </location>
</feature>
<feature type="compositionally biased region" description="Basic and acidic residues" evidence="2">
    <location>
        <begin position="974"/>
        <end position="984"/>
    </location>
</feature>
<dbReference type="OrthoDB" id="10691924at2759"/>
<feature type="region of interest" description="Disordered" evidence="2">
    <location>
        <begin position="1036"/>
        <end position="1086"/>
    </location>
</feature>
<organism evidence="3 4">
    <name type="scientific">Stentor coeruleus</name>
    <dbReference type="NCBI Taxonomy" id="5963"/>
    <lineage>
        <taxon>Eukaryota</taxon>
        <taxon>Sar</taxon>
        <taxon>Alveolata</taxon>
        <taxon>Ciliophora</taxon>
        <taxon>Postciliodesmatophora</taxon>
        <taxon>Heterotrichea</taxon>
        <taxon>Heterotrichida</taxon>
        <taxon>Stentoridae</taxon>
        <taxon>Stentor</taxon>
    </lineage>
</organism>
<evidence type="ECO:0000256" key="2">
    <source>
        <dbReference type="SAM" id="MobiDB-lite"/>
    </source>
</evidence>
<feature type="region of interest" description="Disordered" evidence="2">
    <location>
        <begin position="192"/>
        <end position="234"/>
    </location>
</feature>
<reference evidence="3 4" key="1">
    <citation type="submission" date="2016-11" db="EMBL/GenBank/DDBJ databases">
        <title>The macronuclear genome of Stentor coeruleus: a giant cell with tiny introns.</title>
        <authorList>
            <person name="Slabodnick M."/>
            <person name="Ruby J.G."/>
            <person name="Reiff S.B."/>
            <person name="Swart E.C."/>
            <person name="Gosai S."/>
            <person name="Prabakaran S."/>
            <person name="Witkowska E."/>
            <person name="Larue G.E."/>
            <person name="Fisher S."/>
            <person name="Freeman R.M."/>
            <person name="Gunawardena J."/>
            <person name="Chu W."/>
            <person name="Stover N.A."/>
            <person name="Gregory B.D."/>
            <person name="Nowacki M."/>
            <person name="Derisi J."/>
            <person name="Roy S.W."/>
            <person name="Marshall W.F."/>
            <person name="Sood P."/>
        </authorList>
    </citation>
    <scope>NUCLEOTIDE SEQUENCE [LARGE SCALE GENOMIC DNA]</scope>
    <source>
        <strain evidence="3">WM001</strain>
    </source>
</reference>
<feature type="compositionally biased region" description="Basic and acidic residues" evidence="2">
    <location>
        <begin position="492"/>
        <end position="517"/>
    </location>
</feature>
<feature type="compositionally biased region" description="Pro residues" evidence="2">
    <location>
        <begin position="629"/>
        <end position="638"/>
    </location>
</feature>
<feature type="region of interest" description="Disordered" evidence="2">
    <location>
        <begin position="962"/>
        <end position="1018"/>
    </location>
</feature>
<dbReference type="Proteomes" id="UP000187209">
    <property type="component" value="Unassembled WGS sequence"/>
</dbReference>
<feature type="region of interest" description="Disordered" evidence="2">
    <location>
        <begin position="725"/>
        <end position="745"/>
    </location>
</feature>
<evidence type="ECO:0000256" key="1">
    <source>
        <dbReference type="SAM" id="Coils"/>
    </source>
</evidence>
<keyword evidence="1" id="KW-0175">Coiled coil</keyword>
<feature type="region of interest" description="Disordered" evidence="2">
    <location>
        <begin position="492"/>
        <end position="652"/>
    </location>
</feature>
<feature type="compositionally biased region" description="Basic and acidic residues" evidence="2">
    <location>
        <begin position="224"/>
        <end position="234"/>
    </location>
</feature>
<feature type="coiled-coil region" evidence="1">
    <location>
        <begin position="1137"/>
        <end position="1168"/>
    </location>
</feature>
<keyword evidence="4" id="KW-1185">Reference proteome</keyword>